<dbReference type="InterPro" id="IPR001128">
    <property type="entry name" value="Cyt_P450"/>
</dbReference>
<dbReference type="InterPro" id="IPR050182">
    <property type="entry name" value="Cytochrome_P450_fam2"/>
</dbReference>
<evidence type="ECO:0000256" key="5">
    <source>
        <dbReference type="ARBA" id="ARBA00023004"/>
    </source>
</evidence>
<feature type="transmembrane region" description="Helical" evidence="9">
    <location>
        <begin position="12"/>
        <end position="30"/>
    </location>
</feature>
<keyword evidence="7 8" id="KW-0349">Heme</keyword>
<dbReference type="FunFam" id="1.10.630.10:FF:000036">
    <property type="entry name" value="CYtochrome P450 family"/>
    <property type="match status" value="1"/>
</dbReference>
<dbReference type="Proteomes" id="UP000085678">
    <property type="component" value="Unplaced"/>
</dbReference>
<comment type="cofactor">
    <cofactor evidence="1 7">
        <name>heme</name>
        <dbReference type="ChEBI" id="CHEBI:30413"/>
    </cofactor>
</comment>
<evidence type="ECO:0000313" key="11">
    <source>
        <dbReference type="RefSeq" id="XP_013389731.1"/>
    </source>
</evidence>
<evidence type="ECO:0000256" key="6">
    <source>
        <dbReference type="ARBA" id="ARBA00023033"/>
    </source>
</evidence>
<dbReference type="GeneID" id="106158348"/>
<evidence type="ECO:0000313" key="10">
    <source>
        <dbReference type="Proteomes" id="UP000085678"/>
    </source>
</evidence>
<reference evidence="11" key="1">
    <citation type="submission" date="2025-08" db="UniProtKB">
        <authorList>
            <consortium name="RefSeq"/>
        </authorList>
    </citation>
    <scope>IDENTIFICATION</scope>
    <source>
        <tissue evidence="11">Gonads</tissue>
    </source>
</reference>
<gene>
    <name evidence="11" type="primary">LOC106158348</name>
</gene>
<protein>
    <submittedName>
        <fullName evidence="11">Vitamin D(3) 25-hydroxylase-like</fullName>
    </submittedName>
</protein>
<keyword evidence="10" id="KW-1185">Reference proteome</keyword>
<keyword evidence="3 7" id="KW-0479">Metal-binding</keyword>
<dbReference type="PRINTS" id="PR00385">
    <property type="entry name" value="P450"/>
</dbReference>
<dbReference type="PANTHER" id="PTHR24300:SF397">
    <property type="entry name" value="CYTOCHROME P450 2U1"/>
    <property type="match status" value="1"/>
</dbReference>
<dbReference type="GO" id="GO:0008395">
    <property type="term" value="F:steroid hydroxylase activity"/>
    <property type="evidence" value="ECO:0007669"/>
    <property type="project" value="TreeGrafter"/>
</dbReference>
<accession>A0A1S3HW07</accession>
<keyword evidence="9" id="KW-1133">Transmembrane helix</keyword>
<sequence length="489" mass="55285">MALLETQVGQLVDTTLLLCLLLVVLFLILVKDSKSVYLPPGPWGVPVLGVLPFLRKDPQLTLMEWAKKYGNIFTVKMGTRTIVMLNGYEAIRDVFQRKGALSSGRPHLLTFDFLRGKGILCADYSKGFKRQREFIIKYLSKLDVEKHTEDEIDALIQYIRHKNGQPFDFNNAVSASTSNVIGTILFGSRQEYDDPDFQALINAYHNAAKLSSQASVQNFLPFLWFLPQCRKLSIAWEAFAEAVNRILEKHKMGYNPLATRGLIDTMMHQTNENNQNSKSLFDTEDLKANCQTLYVTGSETTSTALTWGMLFLLSYPDVCKKLQSELDEVVGKSRRPTLEDRPKLPFTCATLMELQRCNNITPFSAPHKATQDIRVHGYLIPKGTQLMANYWSIFMNERIWSNPHDFQPMRFMDDCGNVKKVEGFIPFSLGKRSCPGESLAKPEMFLILTALVHTFTFQVPDGEVLPAPVGTTGSVYVPPKFTVCARPRT</sequence>
<evidence type="ECO:0000256" key="8">
    <source>
        <dbReference type="RuleBase" id="RU000461"/>
    </source>
</evidence>
<keyword evidence="9" id="KW-0812">Transmembrane</keyword>
<dbReference type="RefSeq" id="XP_013389731.1">
    <property type="nucleotide sequence ID" value="XM_013534277.1"/>
</dbReference>
<dbReference type="GO" id="GO:0016712">
    <property type="term" value="F:oxidoreductase activity, acting on paired donors, with incorporation or reduction of molecular oxygen, reduced flavin or flavoprotein as one donor, and incorporation of one atom of oxygen"/>
    <property type="evidence" value="ECO:0007669"/>
    <property type="project" value="TreeGrafter"/>
</dbReference>
<keyword evidence="4 8" id="KW-0560">Oxidoreductase</keyword>
<dbReference type="SUPFAM" id="SSF48264">
    <property type="entry name" value="Cytochrome P450"/>
    <property type="match status" value="1"/>
</dbReference>
<dbReference type="Gene3D" id="1.10.630.10">
    <property type="entry name" value="Cytochrome P450"/>
    <property type="match status" value="1"/>
</dbReference>
<evidence type="ECO:0000256" key="1">
    <source>
        <dbReference type="ARBA" id="ARBA00001971"/>
    </source>
</evidence>
<dbReference type="Pfam" id="PF00067">
    <property type="entry name" value="p450"/>
    <property type="match status" value="1"/>
</dbReference>
<keyword evidence="9" id="KW-0472">Membrane</keyword>
<evidence type="ECO:0000256" key="9">
    <source>
        <dbReference type="SAM" id="Phobius"/>
    </source>
</evidence>
<proteinExistence type="inferred from homology"/>
<evidence type="ECO:0000256" key="2">
    <source>
        <dbReference type="ARBA" id="ARBA00010617"/>
    </source>
</evidence>
<feature type="binding site" description="axial binding residue" evidence="7">
    <location>
        <position position="434"/>
    </location>
    <ligand>
        <name>heme</name>
        <dbReference type="ChEBI" id="CHEBI:30413"/>
    </ligand>
    <ligandPart>
        <name>Fe</name>
        <dbReference type="ChEBI" id="CHEBI:18248"/>
    </ligandPart>
</feature>
<dbReference type="GO" id="GO:0006082">
    <property type="term" value="P:organic acid metabolic process"/>
    <property type="evidence" value="ECO:0007669"/>
    <property type="project" value="TreeGrafter"/>
</dbReference>
<evidence type="ECO:0000256" key="4">
    <source>
        <dbReference type="ARBA" id="ARBA00023002"/>
    </source>
</evidence>
<evidence type="ECO:0000256" key="3">
    <source>
        <dbReference type="ARBA" id="ARBA00022723"/>
    </source>
</evidence>
<dbReference type="GO" id="GO:0020037">
    <property type="term" value="F:heme binding"/>
    <property type="evidence" value="ECO:0007669"/>
    <property type="project" value="InterPro"/>
</dbReference>
<dbReference type="GO" id="GO:0006805">
    <property type="term" value="P:xenobiotic metabolic process"/>
    <property type="evidence" value="ECO:0007669"/>
    <property type="project" value="TreeGrafter"/>
</dbReference>
<dbReference type="InterPro" id="IPR017972">
    <property type="entry name" value="Cyt_P450_CS"/>
</dbReference>
<evidence type="ECO:0000256" key="7">
    <source>
        <dbReference type="PIRSR" id="PIRSR602401-1"/>
    </source>
</evidence>
<organism evidence="10 11">
    <name type="scientific">Lingula anatina</name>
    <name type="common">Brachiopod</name>
    <name type="synonym">Lingula unguis</name>
    <dbReference type="NCBI Taxonomy" id="7574"/>
    <lineage>
        <taxon>Eukaryota</taxon>
        <taxon>Metazoa</taxon>
        <taxon>Spiralia</taxon>
        <taxon>Lophotrochozoa</taxon>
        <taxon>Brachiopoda</taxon>
        <taxon>Linguliformea</taxon>
        <taxon>Lingulata</taxon>
        <taxon>Lingulida</taxon>
        <taxon>Linguloidea</taxon>
        <taxon>Lingulidae</taxon>
        <taxon>Lingula</taxon>
    </lineage>
</organism>
<dbReference type="InParanoid" id="A0A1S3HW07"/>
<keyword evidence="5 7" id="KW-0408">Iron</keyword>
<dbReference type="PROSITE" id="PS00086">
    <property type="entry name" value="CYTOCHROME_P450"/>
    <property type="match status" value="1"/>
</dbReference>
<name>A0A1S3HW07_LINAN</name>
<dbReference type="InterPro" id="IPR036396">
    <property type="entry name" value="Cyt_P450_sf"/>
</dbReference>
<dbReference type="PRINTS" id="PR00463">
    <property type="entry name" value="EP450I"/>
</dbReference>
<dbReference type="GO" id="GO:0005737">
    <property type="term" value="C:cytoplasm"/>
    <property type="evidence" value="ECO:0007669"/>
    <property type="project" value="TreeGrafter"/>
</dbReference>
<dbReference type="KEGG" id="lak:106158348"/>
<dbReference type="AlphaFoldDB" id="A0A1S3HW07"/>
<feature type="transmembrane region" description="Helical" evidence="9">
    <location>
        <begin position="36"/>
        <end position="54"/>
    </location>
</feature>
<keyword evidence="6 8" id="KW-0503">Monooxygenase</keyword>
<dbReference type="PANTHER" id="PTHR24300">
    <property type="entry name" value="CYTOCHROME P450 508A4-RELATED"/>
    <property type="match status" value="1"/>
</dbReference>
<comment type="similarity">
    <text evidence="2 8">Belongs to the cytochrome P450 family.</text>
</comment>
<dbReference type="STRING" id="7574.A0A1S3HW07"/>
<dbReference type="OrthoDB" id="6141508at2759"/>
<dbReference type="GO" id="GO:0005506">
    <property type="term" value="F:iron ion binding"/>
    <property type="evidence" value="ECO:0007669"/>
    <property type="project" value="InterPro"/>
</dbReference>
<dbReference type="InterPro" id="IPR002401">
    <property type="entry name" value="Cyt_P450_E_grp-I"/>
</dbReference>